<protein>
    <submittedName>
        <fullName evidence="2">Phage late control D</fullName>
    </submittedName>
</protein>
<keyword evidence="3" id="KW-1185">Reference proteome</keyword>
<dbReference type="OrthoDB" id="4070623at2"/>
<feature type="compositionally biased region" description="Gly residues" evidence="1">
    <location>
        <begin position="328"/>
        <end position="351"/>
    </location>
</feature>
<gene>
    <name evidence="2" type="ordered locus">Nham_3318</name>
</gene>
<dbReference type="KEGG" id="nha:Nham_3318"/>
<dbReference type="eggNOG" id="COG3500">
    <property type="taxonomic scope" value="Bacteria"/>
</dbReference>
<reference evidence="2 3" key="1">
    <citation type="submission" date="2006-03" db="EMBL/GenBank/DDBJ databases">
        <title>Complete sequence of chromosome of Nitrobacter hamburgensis X14.</title>
        <authorList>
            <consortium name="US DOE Joint Genome Institute"/>
            <person name="Copeland A."/>
            <person name="Lucas S."/>
            <person name="Lapidus A."/>
            <person name="Barry K."/>
            <person name="Detter J.C."/>
            <person name="Glavina del Rio T."/>
            <person name="Hammon N."/>
            <person name="Israni S."/>
            <person name="Dalin E."/>
            <person name="Tice H."/>
            <person name="Pitluck S."/>
            <person name="Chain P."/>
            <person name="Malfatti S."/>
            <person name="Shin M."/>
            <person name="Vergez L."/>
            <person name="Schmutz J."/>
            <person name="Larimer F."/>
            <person name="Land M."/>
            <person name="Hauser L."/>
            <person name="Kyrpides N."/>
            <person name="Ivanova N."/>
            <person name="Ward B."/>
            <person name="Arp D."/>
            <person name="Klotz M."/>
            <person name="Stein L."/>
            <person name="O'Mullan G."/>
            <person name="Starkenburg S."/>
            <person name="Sayavedra L."/>
            <person name="Poret-Peterson A.T."/>
            <person name="Gentry M.E."/>
            <person name="Bruce D."/>
            <person name="Richardson P."/>
        </authorList>
    </citation>
    <scope>NUCLEOTIDE SEQUENCE [LARGE SCALE GENOMIC DNA]</scope>
    <source>
        <strain evidence="3">DSM 10229 / NCIMB 13809 / X14</strain>
    </source>
</reference>
<proteinExistence type="predicted"/>
<feature type="compositionally biased region" description="Basic and acidic residues" evidence="1">
    <location>
        <begin position="251"/>
        <end position="267"/>
    </location>
</feature>
<sequence length="361" mass="38540">MKTPRAEISVNGRPVASIFNERLISVTIVDKEGVTSDTISCELNDGNPFAEIPRKGDIITAKLGYLETGVLDFGRYVADDPEVQCLPYKLSVNGKGTDMREKLKQHGARHWDKKTVKDIVSDIAKDQGLTAKVDGKVGGYTYEWFGQEDESDIHVVERLARRHDALFSIKNGNLIFAAKGSGQSASGAALTPVIATPDNIVAETCKTTFAHRNSFAKVKAHAQNRKTAARDEVEEDSDSNGEADFTLPEPYADKDEAQRAAGAKAKDLKAETIRTSVTLFGDPAIRAGAPLVYAGVRPEIDGIEFIIETATHTLSKSGYTTQVEAKLGGKGEAGAKGGTGKGEAGGDGGGADIDWQKELGS</sequence>
<name>Q1QI97_NITHX</name>
<dbReference type="SUPFAM" id="SSF69279">
    <property type="entry name" value="Phage tail proteins"/>
    <property type="match status" value="1"/>
</dbReference>
<feature type="compositionally biased region" description="Acidic residues" evidence="1">
    <location>
        <begin position="232"/>
        <end position="241"/>
    </location>
</feature>
<dbReference type="RefSeq" id="WP_011511703.1">
    <property type="nucleotide sequence ID" value="NC_007964.1"/>
</dbReference>
<evidence type="ECO:0000313" key="2">
    <source>
        <dbReference type="EMBL" id="ABE64050.1"/>
    </source>
</evidence>
<evidence type="ECO:0000313" key="3">
    <source>
        <dbReference type="Proteomes" id="UP000001953"/>
    </source>
</evidence>
<feature type="region of interest" description="Disordered" evidence="1">
    <location>
        <begin position="221"/>
        <end position="267"/>
    </location>
</feature>
<dbReference type="Proteomes" id="UP000001953">
    <property type="component" value="Chromosome"/>
</dbReference>
<accession>Q1QI97</accession>
<organism evidence="2 3">
    <name type="scientific">Nitrobacter hamburgensis (strain DSM 10229 / NCIMB 13809 / X14)</name>
    <dbReference type="NCBI Taxonomy" id="323097"/>
    <lineage>
        <taxon>Bacteria</taxon>
        <taxon>Pseudomonadati</taxon>
        <taxon>Pseudomonadota</taxon>
        <taxon>Alphaproteobacteria</taxon>
        <taxon>Hyphomicrobiales</taxon>
        <taxon>Nitrobacteraceae</taxon>
        <taxon>Nitrobacter</taxon>
    </lineage>
</organism>
<dbReference type="STRING" id="323097.Nham_3318"/>
<dbReference type="EMBL" id="CP000319">
    <property type="protein sequence ID" value="ABE64050.1"/>
    <property type="molecule type" value="Genomic_DNA"/>
</dbReference>
<dbReference type="Pfam" id="PF05954">
    <property type="entry name" value="Phage_GPD"/>
    <property type="match status" value="1"/>
</dbReference>
<dbReference type="AlphaFoldDB" id="Q1QI97"/>
<feature type="region of interest" description="Disordered" evidence="1">
    <location>
        <begin position="328"/>
        <end position="361"/>
    </location>
</feature>
<evidence type="ECO:0000256" key="1">
    <source>
        <dbReference type="SAM" id="MobiDB-lite"/>
    </source>
</evidence>
<dbReference type="HOGENOM" id="CLU_037957_2_0_5"/>